<evidence type="ECO:0000313" key="5">
    <source>
        <dbReference type="Proteomes" id="UP001304895"/>
    </source>
</evidence>
<dbReference type="Proteomes" id="UP001304895">
    <property type="component" value="Unassembled WGS sequence"/>
</dbReference>
<reference evidence="4" key="1">
    <citation type="journal article" date="2023" name="Mol. Phylogenet. Evol.">
        <title>Genome-scale phylogeny and comparative genomics of the fungal order Sordariales.</title>
        <authorList>
            <person name="Hensen N."/>
            <person name="Bonometti L."/>
            <person name="Westerberg I."/>
            <person name="Brannstrom I.O."/>
            <person name="Guillou S."/>
            <person name="Cros-Aarteil S."/>
            <person name="Calhoun S."/>
            <person name="Haridas S."/>
            <person name="Kuo A."/>
            <person name="Mondo S."/>
            <person name="Pangilinan J."/>
            <person name="Riley R."/>
            <person name="LaButti K."/>
            <person name="Andreopoulos B."/>
            <person name="Lipzen A."/>
            <person name="Chen C."/>
            <person name="Yan M."/>
            <person name="Daum C."/>
            <person name="Ng V."/>
            <person name="Clum A."/>
            <person name="Steindorff A."/>
            <person name="Ohm R.A."/>
            <person name="Martin F."/>
            <person name="Silar P."/>
            <person name="Natvig D.O."/>
            <person name="Lalanne C."/>
            <person name="Gautier V."/>
            <person name="Ament-Velasquez S.L."/>
            <person name="Kruys A."/>
            <person name="Hutchinson M.I."/>
            <person name="Powell A.J."/>
            <person name="Barry K."/>
            <person name="Miller A.N."/>
            <person name="Grigoriev I.V."/>
            <person name="Debuchy R."/>
            <person name="Gladieux P."/>
            <person name="Hiltunen Thoren M."/>
            <person name="Johannesson H."/>
        </authorList>
    </citation>
    <scope>NUCLEOTIDE SEQUENCE</scope>
    <source>
        <strain evidence="4">CBS 123565</strain>
    </source>
</reference>
<proteinExistence type="inferred from homology"/>
<dbReference type="GO" id="GO:0016192">
    <property type="term" value="P:vesicle-mediated transport"/>
    <property type="evidence" value="ECO:0007669"/>
    <property type="project" value="InterPro"/>
</dbReference>
<name>A0AAN6ZAT6_9PEZI</name>
<dbReference type="GO" id="GO:0035658">
    <property type="term" value="C:Mon1-Ccz1 complex"/>
    <property type="evidence" value="ECO:0007669"/>
    <property type="project" value="InterPro"/>
</dbReference>
<comment type="caution">
    <text evidence="4">The sequence shown here is derived from an EMBL/GenBank/DDBJ whole genome shotgun (WGS) entry which is preliminary data.</text>
</comment>
<gene>
    <name evidence="4" type="ORF">BT67DRAFT_428085</name>
</gene>
<protein>
    <recommendedName>
        <fullName evidence="3">CCZ1/INTU/HSP4 first Longin domain-containing protein</fullName>
    </recommendedName>
</protein>
<evidence type="ECO:0000256" key="1">
    <source>
        <dbReference type="ARBA" id="ARBA00005352"/>
    </source>
</evidence>
<evidence type="ECO:0000313" key="4">
    <source>
        <dbReference type="EMBL" id="KAK4131196.1"/>
    </source>
</evidence>
<sequence>MTAALASGIVPAQLGFLAIYNPSLGTTDETVDDQIVYYASVSTQSQKRRRHRAGKDGRPIDAVSKDERNERLRQIGLAQGMVEFAKGFADGTPVDAIDTEHSRVVLHELEPGWWILAVSEAPPTARVEYSSREVKPPALLRQDLLRAHALFLLHHAPPRGSLSALLPLLARDGRARCAARLARHWDRFLATWDVLLHGNPAGAVFGGITMAACGALGIGVGEEARGSGERDVLEGLVGRVDGLVDVVVGRFGEPAAVFGGGGESWPGKGTAAATATGLVDGRAGEDGGWLGAGSEVGAEDGAVFLGAGALSRNSVRAVTYWMEDIFRWGESAYGVTDGPREAGSRPKRRAGAGRRASTAQTDGEPRLEKGQSGAVLDAGARDQNDDGAHRAAEDQLAEAGETGGGLDRIFGYLKMGYGTSWSLGASGSAALSDTDKESTPGATDTADGAGGRGSSKHLRGGRFLIGLDDESSETGQPGQPDATASRAVVVNLEVDAQAHLPPGAKAAEDPSDTSAEPDITGETTTSPYKRTREKMAQLRPVIYANRPFIYILLFQPTTPSPESWDELSHTLSTQLAALQKPLLTSTSYRPAKPLLSSPAAEIYDLVFDPVSLTIHSTIPNIPDPGPPHITTPGSTPASPIWTRVEALSTHSQILGMVAGTRADAGARERTCKTGRGWWVVWSRVADEHAAAGAAAAASSSPSSCVGGSDAGDADRGSCPRQEQLEGRGKGGGVGGKEIVLVRRASDHGGGGGGGGGGARRGSASYVGGAGMMGMGSGGGWADGASRLAQGIGVDTRRYIDGLLSLDR</sequence>
<reference evidence="4" key="2">
    <citation type="submission" date="2023-05" db="EMBL/GenBank/DDBJ databases">
        <authorList>
            <consortium name="Lawrence Berkeley National Laboratory"/>
            <person name="Steindorff A."/>
            <person name="Hensen N."/>
            <person name="Bonometti L."/>
            <person name="Westerberg I."/>
            <person name="Brannstrom I.O."/>
            <person name="Guillou S."/>
            <person name="Cros-Aarteil S."/>
            <person name="Calhoun S."/>
            <person name="Haridas S."/>
            <person name="Kuo A."/>
            <person name="Mondo S."/>
            <person name="Pangilinan J."/>
            <person name="Riley R."/>
            <person name="Labutti K."/>
            <person name="Andreopoulos B."/>
            <person name="Lipzen A."/>
            <person name="Chen C."/>
            <person name="Yanf M."/>
            <person name="Daum C."/>
            <person name="Ng V."/>
            <person name="Clum A."/>
            <person name="Ohm R."/>
            <person name="Martin F."/>
            <person name="Silar P."/>
            <person name="Natvig D."/>
            <person name="Lalanne C."/>
            <person name="Gautier V."/>
            <person name="Ament-Velasquez S.L."/>
            <person name="Kruys A."/>
            <person name="Hutchinson M.I."/>
            <person name="Powell A.J."/>
            <person name="Barry K."/>
            <person name="Miller A.N."/>
            <person name="Grigoriev I.V."/>
            <person name="Debuchy R."/>
            <person name="Gladieux P."/>
            <person name="Thoren M.H."/>
            <person name="Johannesson H."/>
        </authorList>
    </citation>
    <scope>NUCLEOTIDE SEQUENCE</scope>
    <source>
        <strain evidence="4">CBS 123565</strain>
    </source>
</reference>
<feature type="domain" description="CCZ1/INTU/HSP4 first Longin" evidence="3">
    <location>
        <begin position="16"/>
        <end position="129"/>
    </location>
</feature>
<dbReference type="PANTHER" id="PTHR13056">
    <property type="entry name" value="VACUOLAR FUSION PROTEIN CCZ1 HOMOLOG-RELATED"/>
    <property type="match status" value="1"/>
</dbReference>
<feature type="compositionally biased region" description="Low complexity" evidence="2">
    <location>
        <begin position="694"/>
        <end position="707"/>
    </location>
</feature>
<feature type="region of interest" description="Disordered" evidence="2">
    <location>
        <begin position="333"/>
        <end position="401"/>
    </location>
</feature>
<keyword evidence="5" id="KW-1185">Reference proteome</keyword>
<dbReference type="InterPro" id="IPR013176">
    <property type="entry name" value="Ccz1"/>
</dbReference>
<dbReference type="Pfam" id="PF19031">
    <property type="entry name" value="Intu_longin_1"/>
    <property type="match status" value="1"/>
</dbReference>
<evidence type="ECO:0000259" key="3">
    <source>
        <dbReference type="Pfam" id="PF19031"/>
    </source>
</evidence>
<dbReference type="PANTHER" id="PTHR13056:SF0">
    <property type="entry name" value="VACUOLAR FUSION PROTEIN CCZ1 HOMOLOG-RELATED"/>
    <property type="match status" value="1"/>
</dbReference>
<feature type="compositionally biased region" description="Basic and acidic residues" evidence="2">
    <location>
        <begin position="379"/>
        <end position="393"/>
    </location>
</feature>
<dbReference type="EMBL" id="MU853427">
    <property type="protein sequence ID" value="KAK4131196.1"/>
    <property type="molecule type" value="Genomic_DNA"/>
</dbReference>
<feature type="region of interest" description="Disordered" evidence="2">
    <location>
        <begin position="499"/>
        <end position="531"/>
    </location>
</feature>
<dbReference type="InterPro" id="IPR043987">
    <property type="entry name" value="CCZ1/INTU/HSP4_longin_1"/>
</dbReference>
<feature type="region of interest" description="Disordered" evidence="2">
    <location>
        <begin position="46"/>
        <end position="66"/>
    </location>
</feature>
<accession>A0AAN6ZAT6</accession>
<feature type="compositionally biased region" description="Basic and acidic residues" evidence="2">
    <location>
        <begin position="54"/>
        <end position="66"/>
    </location>
</feature>
<comment type="similarity">
    <text evidence="1">Belongs to the CCZ1 family.</text>
</comment>
<organism evidence="4 5">
    <name type="scientific">Trichocladium antarcticum</name>
    <dbReference type="NCBI Taxonomy" id="1450529"/>
    <lineage>
        <taxon>Eukaryota</taxon>
        <taxon>Fungi</taxon>
        <taxon>Dikarya</taxon>
        <taxon>Ascomycota</taxon>
        <taxon>Pezizomycotina</taxon>
        <taxon>Sordariomycetes</taxon>
        <taxon>Sordariomycetidae</taxon>
        <taxon>Sordariales</taxon>
        <taxon>Chaetomiaceae</taxon>
        <taxon>Trichocladium</taxon>
    </lineage>
</organism>
<evidence type="ECO:0000256" key="2">
    <source>
        <dbReference type="SAM" id="MobiDB-lite"/>
    </source>
</evidence>
<dbReference type="AlphaFoldDB" id="A0AAN6ZAT6"/>
<feature type="compositionally biased region" description="Basic and acidic residues" evidence="2">
    <location>
        <begin position="712"/>
        <end position="728"/>
    </location>
</feature>
<feature type="region of interest" description="Disordered" evidence="2">
    <location>
        <begin position="425"/>
        <end position="459"/>
    </location>
</feature>
<feature type="region of interest" description="Disordered" evidence="2">
    <location>
        <begin position="694"/>
        <end position="735"/>
    </location>
</feature>